<keyword evidence="3" id="KW-1185">Reference proteome</keyword>
<name>A0ABU9LI48_9BACL</name>
<evidence type="ECO:0000256" key="1">
    <source>
        <dbReference type="SAM" id="Phobius"/>
    </source>
</evidence>
<reference evidence="2 3" key="1">
    <citation type="submission" date="2024-04" db="EMBL/GenBank/DDBJ databases">
        <authorList>
            <person name="Wu Y.S."/>
            <person name="Zhang L."/>
        </authorList>
    </citation>
    <scope>NUCLEOTIDE SEQUENCE [LARGE SCALE GENOMIC DNA]</scope>
    <source>
        <strain evidence="2 3">KG-01</strain>
    </source>
</reference>
<feature type="transmembrane region" description="Helical" evidence="1">
    <location>
        <begin position="127"/>
        <end position="150"/>
    </location>
</feature>
<organism evidence="2 3">
    <name type="scientific">Kurthia gibsonii</name>
    <dbReference type="NCBI Taxonomy" id="33946"/>
    <lineage>
        <taxon>Bacteria</taxon>
        <taxon>Bacillati</taxon>
        <taxon>Bacillota</taxon>
        <taxon>Bacilli</taxon>
        <taxon>Bacillales</taxon>
        <taxon>Caryophanaceae</taxon>
        <taxon>Kurthia</taxon>
    </lineage>
</organism>
<feature type="transmembrane region" description="Helical" evidence="1">
    <location>
        <begin position="156"/>
        <end position="174"/>
    </location>
</feature>
<evidence type="ECO:0000313" key="3">
    <source>
        <dbReference type="Proteomes" id="UP001398420"/>
    </source>
</evidence>
<keyword evidence="1" id="KW-0812">Transmembrane</keyword>
<feature type="transmembrane region" description="Helical" evidence="1">
    <location>
        <begin position="7"/>
        <end position="26"/>
    </location>
</feature>
<dbReference type="Proteomes" id="UP001398420">
    <property type="component" value="Unassembled WGS sequence"/>
</dbReference>
<keyword evidence="1" id="KW-0472">Membrane</keyword>
<keyword evidence="1" id="KW-1133">Transmembrane helix</keyword>
<evidence type="ECO:0000313" key="2">
    <source>
        <dbReference type="EMBL" id="MEL5987256.1"/>
    </source>
</evidence>
<accession>A0ABU9LI48</accession>
<feature type="transmembrane region" description="Helical" evidence="1">
    <location>
        <begin position="46"/>
        <end position="64"/>
    </location>
</feature>
<sequence>MYQRKLAIKTAIFLGVFGCLLARFLIPNTYLAPFEWFTIVGLSAEVFLLLFELSLVLICIKYLPNMLRDIKQQKLPIPFLIQKSAPSIAQKYTIVQVFLTEMLVGYYAIFSWRQRAREGITLHKKSGYIAIQLMMIHGIVIETIGIHWWLHGQSMWLSLILLAFNIYSVLFLLADLQATRLNPIYHTKDMLYLSLGLMKKVEVPFHQIDQINMSIGEVSKKQKKEIFYLVANDFIQPEPDFYLILKEPVIATLFLGKKKQYTKIAIRSDDARQLQEIIEQRMSDVNQSR</sequence>
<dbReference type="EMBL" id="JBCEWA010000002">
    <property type="protein sequence ID" value="MEL5987256.1"/>
    <property type="molecule type" value="Genomic_DNA"/>
</dbReference>
<comment type="caution">
    <text evidence="2">The sequence shown here is derived from an EMBL/GenBank/DDBJ whole genome shotgun (WGS) entry which is preliminary data.</text>
</comment>
<proteinExistence type="predicted"/>
<gene>
    <name evidence="2" type="ORF">AAF454_02305</name>
</gene>
<dbReference type="RefSeq" id="WP_342302626.1">
    <property type="nucleotide sequence ID" value="NZ_JBCEWA010000002.1"/>
</dbReference>
<protein>
    <submittedName>
        <fullName evidence="2">Beta-carotene 15,15'-monooxygenase</fullName>
    </submittedName>
</protein>